<sequence length="313" mass="35327">MHLFNITVSGESPVITWPDVVIFVLCLLMSFLICVVNILTMLVISRTPSLRSYAMAYVGSLAVVDFLVGLQLIPLALFVLPPTRVNLFDRYISLCLLMNGLNMGVSSVSIIHMAVIAVDRYLYIAKPYFYEKIMNTRVVISCVCFAWLLGLMFMAMPQFVHTSNGNITICDLTRLIPVWHVMYGVWVLYFTLSAIILLMYCLILRTAFKKRAAINSVGPVDKSPRETHFHMLSRASVKGLKFFLTLFGVFFACMTPVVVVMGLDYYVSVPSVLYRFLVLLAFSNSGMNFVIFALQNMAFRHSLCKMLPCCCCK</sequence>
<dbReference type="GO" id="GO:0004930">
    <property type="term" value="F:G protein-coupled receptor activity"/>
    <property type="evidence" value="ECO:0007669"/>
    <property type="project" value="UniProtKB-KW"/>
</dbReference>
<evidence type="ECO:0000256" key="1">
    <source>
        <dbReference type="ARBA" id="ARBA00004651"/>
    </source>
</evidence>
<dbReference type="Pfam" id="PF00001">
    <property type="entry name" value="7tm_1"/>
    <property type="match status" value="1"/>
</dbReference>
<dbReference type="Proteomes" id="UP001497497">
    <property type="component" value="Unassembled WGS sequence"/>
</dbReference>
<dbReference type="PANTHER" id="PTHR24249">
    <property type="entry name" value="HISTAMINE RECEPTOR-RELATED G-PROTEIN COUPLED RECEPTOR"/>
    <property type="match status" value="1"/>
</dbReference>
<keyword evidence="2" id="KW-1003">Cell membrane</keyword>
<dbReference type="InterPro" id="IPR050569">
    <property type="entry name" value="TAAR"/>
</dbReference>
<evidence type="ECO:0000313" key="12">
    <source>
        <dbReference type="EMBL" id="CAL1537882.1"/>
    </source>
</evidence>
<keyword evidence="6 10" id="KW-0472">Membrane</keyword>
<comment type="subcellular location">
    <subcellularLocation>
        <location evidence="1">Cell membrane</location>
        <topology evidence="1">Multi-pass membrane protein</topology>
    </subcellularLocation>
</comment>
<dbReference type="PROSITE" id="PS00237">
    <property type="entry name" value="G_PROTEIN_RECEP_F1_1"/>
    <property type="match status" value="1"/>
</dbReference>
<dbReference type="AlphaFoldDB" id="A0AAV2HWG2"/>
<gene>
    <name evidence="12" type="ORF">GSLYS_00011750001</name>
</gene>
<evidence type="ECO:0000256" key="9">
    <source>
        <dbReference type="RuleBase" id="RU000688"/>
    </source>
</evidence>
<protein>
    <recommendedName>
        <fullName evidence="11">G-protein coupled receptors family 1 profile domain-containing protein</fullName>
    </recommendedName>
</protein>
<evidence type="ECO:0000256" key="10">
    <source>
        <dbReference type="SAM" id="Phobius"/>
    </source>
</evidence>
<feature type="transmembrane region" description="Helical" evidence="10">
    <location>
        <begin position="56"/>
        <end position="79"/>
    </location>
</feature>
<evidence type="ECO:0000256" key="6">
    <source>
        <dbReference type="ARBA" id="ARBA00023136"/>
    </source>
</evidence>
<keyword evidence="5 9" id="KW-0297">G-protein coupled receptor</keyword>
<feature type="transmembrane region" description="Helical" evidence="10">
    <location>
        <begin position="272"/>
        <end position="294"/>
    </location>
</feature>
<evidence type="ECO:0000313" key="13">
    <source>
        <dbReference type="Proteomes" id="UP001497497"/>
    </source>
</evidence>
<keyword evidence="8 9" id="KW-0807">Transducer</keyword>
<feature type="non-terminal residue" evidence="12">
    <location>
        <position position="313"/>
    </location>
</feature>
<dbReference type="Gene3D" id="1.20.1070.10">
    <property type="entry name" value="Rhodopsin 7-helix transmembrane proteins"/>
    <property type="match status" value="1"/>
</dbReference>
<dbReference type="EMBL" id="CAXITT010000278">
    <property type="protein sequence ID" value="CAL1537882.1"/>
    <property type="molecule type" value="Genomic_DNA"/>
</dbReference>
<dbReference type="InterPro" id="IPR000276">
    <property type="entry name" value="GPCR_Rhodpsn"/>
</dbReference>
<feature type="domain" description="G-protein coupled receptors family 1 profile" evidence="11">
    <location>
        <begin position="36"/>
        <end position="292"/>
    </location>
</feature>
<feature type="transmembrane region" description="Helical" evidence="10">
    <location>
        <begin position="91"/>
        <end position="118"/>
    </location>
</feature>
<keyword evidence="3 9" id="KW-0812">Transmembrane</keyword>
<comment type="caution">
    <text evidence="12">The sequence shown here is derived from an EMBL/GenBank/DDBJ whole genome shotgun (WGS) entry which is preliminary data.</text>
</comment>
<comment type="similarity">
    <text evidence="9">Belongs to the G-protein coupled receptor 1 family.</text>
</comment>
<keyword evidence="7 9" id="KW-0675">Receptor</keyword>
<feature type="transmembrane region" description="Helical" evidence="10">
    <location>
        <begin position="180"/>
        <end position="203"/>
    </location>
</feature>
<evidence type="ECO:0000256" key="7">
    <source>
        <dbReference type="ARBA" id="ARBA00023170"/>
    </source>
</evidence>
<proteinExistence type="inferred from homology"/>
<evidence type="ECO:0000256" key="4">
    <source>
        <dbReference type="ARBA" id="ARBA00022989"/>
    </source>
</evidence>
<evidence type="ECO:0000259" key="11">
    <source>
        <dbReference type="PROSITE" id="PS50262"/>
    </source>
</evidence>
<feature type="transmembrane region" description="Helical" evidence="10">
    <location>
        <begin position="138"/>
        <end position="160"/>
    </location>
</feature>
<dbReference type="InterPro" id="IPR017452">
    <property type="entry name" value="GPCR_Rhodpsn_7TM"/>
</dbReference>
<dbReference type="PRINTS" id="PR00237">
    <property type="entry name" value="GPCRRHODOPSN"/>
</dbReference>
<organism evidence="12 13">
    <name type="scientific">Lymnaea stagnalis</name>
    <name type="common">Great pond snail</name>
    <name type="synonym">Helix stagnalis</name>
    <dbReference type="NCBI Taxonomy" id="6523"/>
    <lineage>
        <taxon>Eukaryota</taxon>
        <taxon>Metazoa</taxon>
        <taxon>Spiralia</taxon>
        <taxon>Lophotrochozoa</taxon>
        <taxon>Mollusca</taxon>
        <taxon>Gastropoda</taxon>
        <taxon>Heterobranchia</taxon>
        <taxon>Euthyneura</taxon>
        <taxon>Panpulmonata</taxon>
        <taxon>Hygrophila</taxon>
        <taxon>Lymnaeoidea</taxon>
        <taxon>Lymnaeidae</taxon>
        <taxon>Lymnaea</taxon>
    </lineage>
</organism>
<keyword evidence="4 10" id="KW-1133">Transmembrane helix</keyword>
<dbReference type="SUPFAM" id="SSF81321">
    <property type="entry name" value="Family A G protein-coupled receptor-like"/>
    <property type="match status" value="1"/>
</dbReference>
<keyword evidence="13" id="KW-1185">Reference proteome</keyword>
<evidence type="ECO:0000256" key="5">
    <source>
        <dbReference type="ARBA" id="ARBA00023040"/>
    </source>
</evidence>
<dbReference type="CDD" id="cd00637">
    <property type="entry name" value="7tm_classA_rhodopsin-like"/>
    <property type="match status" value="1"/>
</dbReference>
<dbReference type="PROSITE" id="PS50262">
    <property type="entry name" value="G_PROTEIN_RECEP_F1_2"/>
    <property type="match status" value="1"/>
</dbReference>
<evidence type="ECO:0000256" key="2">
    <source>
        <dbReference type="ARBA" id="ARBA00022475"/>
    </source>
</evidence>
<dbReference type="GO" id="GO:0005886">
    <property type="term" value="C:plasma membrane"/>
    <property type="evidence" value="ECO:0007669"/>
    <property type="project" value="UniProtKB-SubCell"/>
</dbReference>
<accession>A0AAV2HWG2</accession>
<evidence type="ECO:0000256" key="8">
    <source>
        <dbReference type="ARBA" id="ARBA00023224"/>
    </source>
</evidence>
<evidence type="ECO:0000256" key="3">
    <source>
        <dbReference type="ARBA" id="ARBA00022692"/>
    </source>
</evidence>
<feature type="transmembrane region" description="Helical" evidence="10">
    <location>
        <begin position="242"/>
        <end position="266"/>
    </location>
</feature>
<dbReference type="PANTHER" id="PTHR24249:SF422">
    <property type="entry name" value="G-PROTEIN COUPLED RECEPTORS FAMILY 1 PROFILE DOMAIN-CONTAINING PROTEIN"/>
    <property type="match status" value="1"/>
</dbReference>
<reference evidence="12 13" key="1">
    <citation type="submission" date="2024-04" db="EMBL/GenBank/DDBJ databases">
        <authorList>
            <consortium name="Genoscope - CEA"/>
            <person name="William W."/>
        </authorList>
    </citation>
    <scope>NUCLEOTIDE SEQUENCE [LARGE SCALE GENOMIC DNA]</scope>
</reference>
<feature type="transmembrane region" description="Helical" evidence="10">
    <location>
        <begin position="20"/>
        <end position="44"/>
    </location>
</feature>
<name>A0AAV2HWG2_LYMST</name>